<sequence length="363" mass="38349">MRHQARPKMRAMPMALLLLAVVLLPGGGFVCPALHRCWVTKAARSLRGACGAAVAAALVLLAAPAYAVDGRRVFSVGDLHGDYESTVTILRSLGVMGSDGGWTGGNSILVQTGDMVDRGDESGPIFRALFRLQDEAPRAGGKVFLLMGNHELMNLQGDFRYATPKDTASLLEGGTESRPPGLAERAEVFSPTGWLGKEVRSRLRAVALVGPEEGLERSVLFVHAGLLPGLVPDSDSSGKAAESRLNSALGALVNAKLTADEPLLGEDGPMWTRRLALGPEPAVCREVDETLQAFGASRMVVGHTAQADGKIHERCGGRFVLGDSLISRFYTGTAHPSAIEFFPDGSATALYPGRPSSPLMSLP</sequence>
<evidence type="ECO:0000259" key="2">
    <source>
        <dbReference type="Pfam" id="PF00149"/>
    </source>
</evidence>
<dbReference type="Gene3D" id="3.60.21.10">
    <property type="match status" value="1"/>
</dbReference>
<dbReference type="GO" id="GO:0016787">
    <property type="term" value="F:hydrolase activity"/>
    <property type="evidence" value="ECO:0007669"/>
    <property type="project" value="InterPro"/>
</dbReference>
<dbReference type="Proteomes" id="UP001178507">
    <property type="component" value="Unassembled WGS sequence"/>
</dbReference>
<accession>A0AA36JLU2</accession>
<keyword evidence="4" id="KW-1185">Reference proteome</keyword>
<dbReference type="Pfam" id="PF00149">
    <property type="entry name" value="Metallophos"/>
    <property type="match status" value="1"/>
</dbReference>
<gene>
    <name evidence="3" type="ORF">EVOR1521_LOCUS29565</name>
</gene>
<keyword evidence="1" id="KW-0732">Signal</keyword>
<name>A0AA36JLU2_9DINO</name>
<feature type="chain" id="PRO_5041378339" description="Calcineurin-like phosphoesterase domain-containing protein" evidence="1">
    <location>
        <begin position="29"/>
        <end position="363"/>
    </location>
</feature>
<dbReference type="InterPro" id="IPR004843">
    <property type="entry name" value="Calcineurin-like_PHP"/>
</dbReference>
<proteinExistence type="predicted"/>
<dbReference type="EMBL" id="CAUJNA010003701">
    <property type="protein sequence ID" value="CAJ1407999.1"/>
    <property type="molecule type" value="Genomic_DNA"/>
</dbReference>
<dbReference type="SUPFAM" id="SSF56300">
    <property type="entry name" value="Metallo-dependent phosphatases"/>
    <property type="match status" value="1"/>
</dbReference>
<reference evidence="3" key="1">
    <citation type="submission" date="2023-08" db="EMBL/GenBank/DDBJ databases">
        <authorList>
            <person name="Chen Y."/>
            <person name="Shah S."/>
            <person name="Dougan E. K."/>
            <person name="Thang M."/>
            <person name="Chan C."/>
        </authorList>
    </citation>
    <scope>NUCLEOTIDE SEQUENCE</scope>
</reference>
<dbReference type="AlphaFoldDB" id="A0AA36JLU2"/>
<dbReference type="PANTHER" id="PTHR46546:SF4">
    <property type="entry name" value="SHEWANELLA-LIKE PROTEIN PHOSPHATASE 1"/>
    <property type="match status" value="1"/>
</dbReference>
<evidence type="ECO:0000256" key="1">
    <source>
        <dbReference type="SAM" id="SignalP"/>
    </source>
</evidence>
<dbReference type="PANTHER" id="PTHR46546">
    <property type="entry name" value="SHEWANELLA-LIKE PROTEIN PHOSPHATASE 1"/>
    <property type="match status" value="1"/>
</dbReference>
<feature type="domain" description="Calcineurin-like phosphoesterase" evidence="2">
    <location>
        <begin position="72"/>
        <end position="171"/>
    </location>
</feature>
<feature type="signal peptide" evidence="1">
    <location>
        <begin position="1"/>
        <end position="28"/>
    </location>
</feature>
<evidence type="ECO:0000313" key="3">
    <source>
        <dbReference type="EMBL" id="CAJ1407999.1"/>
    </source>
</evidence>
<dbReference type="InterPro" id="IPR029052">
    <property type="entry name" value="Metallo-depent_PP-like"/>
</dbReference>
<evidence type="ECO:0000313" key="4">
    <source>
        <dbReference type="Proteomes" id="UP001178507"/>
    </source>
</evidence>
<comment type="caution">
    <text evidence="3">The sequence shown here is derived from an EMBL/GenBank/DDBJ whole genome shotgun (WGS) entry which is preliminary data.</text>
</comment>
<organism evidence="3 4">
    <name type="scientific">Effrenium voratum</name>
    <dbReference type="NCBI Taxonomy" id="2562239"/>
    <lineage>
        <taxon>Eukaryota</taxon>
        <taxon>Sar</taxon>
        <taxon>Alveolata</taxon>
        <taxon>Dinophyceae</taxon>
        <taxon>Suessiales</taxon>
        <taxon>Symbiodiniaceae</taxon>
        <taxon>Effrenium</taxon>
    </lineage>
</organism>
<protein>
    <recommendedName>
        <fullName evidence="2">Calcineurin-like phosphoesterase domain-containing protein</fullName>
    </recommendedName>
</protein>